<organism evidence="11 12">
    <name type="scientific">Sulfuriferula nivalis</name>
    <dbReference type="NCBI Taxonomy" id="2675298"/>
    <lineage>
        <taxon>Bacteria</taxon>
        <taxon>Pseudomonadati</taxon>
        <taxon>Pseudomonadota</taxon>
        <taxon>Betaproteobacteria</taxon>
        <taxon>Nitrosomonadales</taxon>
        <taxon>Sulfuricellaceae</taxon>
        <taxon>Sulfuriferula</taxon>
    </lineage>
</organism>
<gene>
    <name evidence="11" type="ORF">SFSGTM_19600</name>
</gene>
<dbReference type="EMBL" id="AP021881">
    <property type="protein sequence ID" value="BBP01252.1"/>
    <property type="molecule type" value="Genomic_DNA"/>
</dbReference>
<proteinExistence type="inferred from homology"/>
<evidence type="ECO:0000256" key="7">
    <source>
        <dbReference type="ARBA" id="ARBA00047989"/>
    </source>
</evidence>
<dbReference type="GO" id="GO:0005507">
    <property type="term" value="F:copper ion binding"/>
    <property type="evidence" value="ECO:0007669"/>
    <property type="project" value="TreeGrafter"/>
</dbReference>
<keyword evidence="4" id="KW-0479">Metal-binding</keyword>
<dbReference type="AlphaFoldDB" id="A0A809S9Z7"/>
<dbReference type="Gene3D" id="3.60.140.10">
    <property type="entry name" value="CNF1/YfiH-like putative cysteine hydrolases"/>
    <property type="match status" value="1"/>
</dbReference>
<evidence type="ECO:0000256" key="8">
    <source>
        <dbReference type="ARBA" id="ARBA00048968"/>
    </source>
</evidence>
<dbReference type="Proteomes" id="UP000463939">
    <property type="component" value="Chromosome"/>
</dbReference>
<dbReference type="RefSeq" id="WP_162085054.1">
    <property type="nucleotide sequence ID" value="NZ_AP021881.1"/>
</dbReference>
<protein>
    <recommendedName>
        <fullName evidence="10">Purine nucleoside phosphorylase</fullName>
    </recommendedName>
</protein>
<comment type="catalytic activity">
    <reaction evidence="1">
        <text>inosine + phosphate = alpha-D-ribose 1-phosphate + hypoxanthine</text>
        <dbReference type="Rhea" id="RHEA:27646"/>
        <dbReference type="ChEBI" id="CHEBI:17368"/>
        <dbReference type="ChEBI" id="CHEBI:17596"/>
        <dbReference type="ChEBI" id="CHEBI:43474"/>
        <dbReference type="ChEBI" id="CHEBI:57720"/>
        <dbReference type="EC" id="2.4.2.1"/>
    </reaction>
    <physiologicalReaction direction="left-to-right" evidence="1">
        <dbReference type="Rhea" id="RHEA:27647"/>
    </physiologicalReaction>
</comment>
<evidence type="ECO:0000256" key="2">
    <source>
        <dbReference type="ARBA" id="ARBA00007353"/>
    </source>
</evidence>
<name>A0A809S9Z7_9PROT</name>
<evidence type="ECO:0000256" key="10">
    <source>
        <dbReference type="RuleBase" id="RU361274"/>
    </source>
</evidence>
<comment type="catalytic activity">
    <reaction evidence="7">
        <text>adenosine + H2O + H(+) = inosine + NH4(+)</text>
        <dbReference type="Rhea" id="RHEA:24408"/>
        <dbReference type="ChEBI" id="CHEBI:15377"/>
        <dbReference type="ChEBI" id="CHEBI:15378"/>
        <dbReference type="ChEBI" id="CHEBI:16335"/>
        <dbReference type="ChEBI" id="CHEBI:17596"/>
        <dbReference type="ChEBI" id="CHEBI:28938"/>
        <dbReference type="EC" id="3.5.4.4"/>
    </reaction>
    <physiologicalReaction direction="left-to-right" evidence="7">
        <dbReference type="Rhea" id="RHEA:24409"/>
    </physiologicalReaction>
</comment>
<dbReference type="GO" id="GO:0017061">
    <property type="term" value="F:S-methyl-5-thioadenosine phosphorylase activity"/>
    <property type="evidence" value="ECO:0007669"/>
    <property type="project" value="UniProtKB-EC"/>
</dbReference>
<sequence>MKYIYPDWPAPGQVQALSTLRAEGVSVGVYQGLNLGDHVGDSMVDVAENRALLRDDLPSEPCWLQQVHGTTVAYADNLHERVAADASVANHTDVVCAVLTADCLPVLFCAQDGSVVGAAHAGWRGLLAGVLEETVAAMAHPAEQIMAWMGPAIGPNAFEVGSEVRTAFVADMPSAASAFQGAGSNKWLADIYALARLRLKQMGITQIYGGEFCTYGDAERFYSYRRDGVTGRMASLIWISDARAA</sequence>
<dbReference type="InterPro" id="IPR038371">
    <property type="entry name" value="Cu_polyphenol_OxRdtase_sf"/>
</dbReference>
<dbReference type="PANTHER" id="PTHR30616:SF2">
    <property type="entry name" value="PURINE NUCLEOSIDE PHOSPHORYLASE LACC1"/>
    <property type="match status" value="1"/>
</dbReference>
<keyword evidence="6" id="KW-0862">Zinc</keyword>
<comment type="catalytic activity">
    <reaction evidence="8">
        <text>adenosine + phosphate = alpha-D-ribose 1-phosphate + adenine</text>
        <dbReference type="Rhea" id="RHEA:27642"/>
        <dbReference type="ChEBI" id="CHEBI:16335"/>
        <dbReference type="ChEBI" id="CHEBI:16708"/>
        <dbReference type="ChEBI" id="CHEBI:43474"/>
        <dbReference type="ChEBI" id="CHEBI:57720"/>
        <dbReference type="EC" id="2.4.2.1"/>
    </reaction>
    <physiologicalReaction direction="left-to-right" evidence="8">
        <dbReference type="Rhea" id="RHEA:27643"/>
    </physiologicalReaction>
</comment>
<accession>A0A809S9Z7</accession>
<reference evidence="12" key="1">
    <citation type="submission" date="2019-11" db="EMBL/GenBank/DDBJ databases">
        <title>Isolation and characterization of a novel species in the genus Sulfuriferula.</title>
        <authorList>
            <person name="Mochizuki J."/>
            <person name="Kojima H."/>
            <person name="Fukui M."/>
        </authorList>
    </citation>
    <scope>NUCLEOTIDE SEQUENCE [LARGE SCALE GENOMIC DNA]</scope>
    <source>
        <strain evidence="12">SGTM</strain>
    </source>
</reference>
<dbReference type="KEGG" id="sniv:SFSGTM_19600"/>
<keyword evidence="3" id="KW-0808">Transferase</keyword>
<evidence type="ECO:0000256" key="5">
    <source>
        <dbReference type="ARBA" id="ARBA00022801"/>
    </source>
</evidence>
<keyword evidence="5" id="KW-0378">Hydrolase</keyword>
<keyword evidence="12" id="KW-1185">Reference proteome</keyword>
<dbReference type="SUPFAM" id="SSF64438">
    <property type="entry name" value="CNF1/YfiH-like putative cysteine hydrolases"/>
    <property type="match status" value="1"/>
</dbReference>
<dbReference type="InterPro" id="IPR011324">
    <property type="entry name" value="Cytotoxic_necrot_fac-like_cat"/>
</dbReference>
<evidence type="ECO:0000256" key="3">
    <source>
        <dbReference type="ARBA" id="ARBA00022679"/>
    </source>
</evidence>
<evidence type="ECO:0000256" key="6">
    <source>
        <dbReference type="ARBA" id="ARBA00022833"/>
    </source>
</evidence>
<dbReference type="InterPro" id="IPR003730">
    <property type="entry name" value="Cu_polyphenol_OxRdtase"/>
</dbReference>
<evidence type="ECO:0000313" key="12">
    <source>
        <dbReference type="Proteomes" id="UP000463939"/>
    </source>
</evidence>
<dbReference type="CDD" id="cd16833">
    <property type="entry name" value="YfiH"/>
    <property type="match status" value="1"/>
</dbReference>
<evidence type="ECO:0000256" key="1">
    <source>
        <dbReference type="ARBA" id="ARBA00000553"/>
    </source>
</evidence>
<comment type="similarity">
    <text evidence="2 10">Belongs to the purine nucleoside phosphorylase YfiH/LACC1 family.</text>
</comment>
<dbReference type="NCBIfam" id="TIGR00726">
    <property type="entry name" value="peptidoglycan editing factor PgeF"/>
    <property type="match status" value="1"/>
</dbReference>
<dbReference type="Pfam" id="PF02578">
    <property type="entry name" value="Cu-oxidase_4"/>
    <property type="match status" value="1"/>
</dbReference>
<comment type="catalytic activity">
    <reaction evidence="9">
        <text>S-methyl-5'-thioadenosine + phosphate = 5-(methylsulfanyl)-alpha-D-ribose 1-phosphate + adenine</text>
        <dbReference type="Rhea" id="RHEA:11852"/>
        <dbReference type="ChEBI" id="CHEBI:16708"/>
        <dbReference type="ChEBI" id="CHEBI:17509"/>
        <dbReference type="ChEBI" id="CHEBI:43474"/>
        <dbReference type="ChEBI" id="CHEBI:58533"/>
        <dbReference type="EC" id="2.4.2.28"/>
    </reaction>
    <physiologicalReaction direction="left-to-right" evidence="9">
        <dbReference type="Rhea" id="RHEA:11853"/>
    </physiologicalReaction>
</comment>
<evidence type="ECO:0000313" key="11">
    <source>
        <dbReference type="EMBL" id="BBP01252.1"/>
    </source>
</evidence>
<dbReference type="PANTHER" id="PTHR30616">
    <property type="entry name" value="UNCHARACTERIZED PROTEIN YFIH"/>
    <property type="match status" value="1"/>
</dbReference>
<evidence type="ECO:0000256" key="9">
    <source>
        <dbReference type="ARBA" id="ARBA00049893"/>
    </source>
</evidence>
<dbReference type="GO" id="GO:0016787">
    <property type="term" value="F:hydrolase activity"/>
    <property type="evidence" value="ECO:0007669"/>
    <property type="project" value="UniProtKB-KW"/>
</dbReference>
<evidence type="ECO:0000256" key="4">
    <source>
        <dbReference type="ARBA" id="ARBA00022723"/>
    </source>
</evidence>